<dbReference type="InterPro" id="IPR023214">
    <property type="entry name" value="HAD_sf"/>
</dbReference>
<dbReference type="OrthoDB" id="9814970at2"/>
<dbReference type="PANTHER" id="PTHR10000">
    <property type="entry name" value="PHOSPHOSERINE PHOSPHATASE"/>
    <property type="match status" value="1"/>
</dbReference>
<dbReference type="GO" id="GO:0000287">
    <property type="term" value="F:magnesium ion binding"/>
    <property type="evidence" value="ECO:0007669"/>
    <property type="project" value="TreeGrafter"/>
</dbReference>
<comment type="caution">
    <text evidence="1">The sequence shown here is derived from an EMBL/GenBank/DDBJ whole genome shotgun (WGS) entry which is preliminary data.</text>
</comment>
<dbReference type="Proteomes" id="UP000265926">
    <property type="component" value="Unassembled WGS sequence"/>
</dbReference>
<organism evidence="1 2">
    <name type="scientific">Maribellus luteus</name>
    <dbReference type="NCBI Taxonomy" id="2305463"/>
    <lineage>
        <taxon>Bacteria</taxon>
        <taxon>Pseudomonadati</taxon>
        <taxon>Bacteroidota</taxon>
        <taxon>Bacteroidia</taxon>
        <taxon>Marinilabiliales</taxon>
        <taxon>Prolixibacteraceae</taxon>
        <taxon>Maribellus</taxon>
    </lineage>
</organism>
<name>A0A399SUJ6_9BACT</name>
<dbReference type="Pfam" id="PF08282">
    <property type="entry name" value="Hydrolase_3"/>
    <property type="match status" value="1"/>
</dbReference>
<gene>
    <name evidence="1" type="ORF">D1614_16470</name>
</gene>
<dbReference type="GO" id="GO:0016791">
    <property type="term" value="F:phosphatase activity"/>
    <property type="evidence" value="ECO:0007669"/>
    <property type="project" value="TreeGrafter"/>
</dbReference>
<dbReference type="InterPro" id="IPR006379">
    <property type="entry name" value="HAD-SF_hydro_IIB"/>
</dbReference>
<dbReference type="SUPFAM" id="SSF56784">
    <property type="entry name" value="HAD-like"/>
    <property type="match status" value="1"/>
</dbReference>
<evidence type="ECO:0000313" key="2">
    <source>
        <dbReference type="Proteomes" id="UP000265926"/>
    </source>
</evidence>
<dbReference type="AlphaFoldDB" id="A0A399SUJ6"/>
<dbReference type="Gene3D" id="3.30.1240.10">
    <property type="match status" value="1"/>
</dbReference>
<dbReference type="PANTHER" id="PTHR10000:SF8">
    <property type="entry name" value="HAD SUPERFAMILY HYDROLASE-LIKE, TYPE 3"/>
    <property type="match status" value="1"/>
</dbReference>
<protein>
    <submittedName>
        <fullName evidence="1">HAD family phosphatase</fullName>
    </submittedName>
</protein>
<reference evidence="1 2" key="1">
    <citation type="submission" date="2018-08" db="EMBL/GenBank/DDBJ databases">
        <title>Pallidiluteibacterium maritimus gen. nov., sp. nov., isolated from coastal sediment.</title>
        <authorList>
            <person name="Zhou L.Y."/>
        </authorList>
    </citation>
    <scope>NUCLEOTIDE SEQUENCE [LARGE SCALE GENOMIC DNA]</scope>
    <source>
        <strain evidence="1 2">XSD2</strain>
    </source>
</reference>
<dbReference type="EMBL" id="QWGR01000010">
    <property type="protein sequence ID" value="RIJ47028.1"/>
    <property type="molecule type" value="Genomic_DNA"/>
</dbReference>
<dbReference type="Gene3D" id="3.40.50.1000">
    <property type="entry name" value="HAD superfamily/HAD-like"/>
    <property type="match status" value="1"/>
</dbReference>
<sequence>MRKMFSRLILFWLLLHLNFESMRNIKLVATDLDGTFLRNDRTISEPNLEALRKLGERNIIRVAATGRNLNKVKEVLNDEVPFDYVVFSSGAGIYQWNKKEHLFAQNLSKTSSEKLLHAFISRGLNFHAFYPVPENHNHYFFRGTEPCEEFERYFNFNRFYASELDPAQLPQTELCQFLVIIKENEDDFEKLKAEIESLCPEIRVIRSSSPITPGYIWIEVFHHSVSKGNGVHEVCKLTGVGADETMGIGNDYNDFDLLDFTRHSFLTDNSPKAIQHKYPLVPSNENDAFAVSVQRLLE</sequence>
<evidence type="ECO:0000313" key="1">
    <source>
        <dbReference type="EMBL" id="RIJ47028.1"/>
    </source>
</evidence>
<keyword evidence="2" id="KW-1185">Reference proteome</keyword>
<dbReference type="NCBIfam" id="TIGR01484">
    <property type="entry name" value="HAD-SF-IIB"/>
    <property type="match status" value="1"/>
</dbReference>
<accession>A0A399SUJ6</accession>
<dbReference type="GO" id="GO:0005829">
    <property type="term" value="C:cytosol"/>
    <property type="evidence" value="ECO:0007669"/>
    <property type="project" value="TreeGrafter"/>
</dbReference>
<proteinExistence type="predicted"/>
<dbReference type="InterPro" id="IPR036412">
    <property type="entry name" value="HAD-like_sf"/>
</dbReference>